<evidence type="ECO:0000313" key="3">
    <source>
        <dbReference type="Proteomes" id="UP001295423"/>
    </source>
</evidence>
<protein>
    <submittedName>
        <fullName evidence="2">Uncharacterized protein</fullName>
    </submittedName>
</protein>
<feature type="chain" id="PRO_5042273517" evidence="1">
    <location>
        <begin position="20"/>
        <end position="215"/>
    </location>
</feature>
<sequence>MGIAAHLLMSMMTKPFCTAAAAAATRERFATAPTSDEASCVQRPPVGLDYYPSIQAHCPHPPVIDQDQWVADTLVSWFLTNTTQTPDGFYWHSNLTIHRRKKKKNALSPFGSSSLGIFATGSIARGERLVAFPPLDTDNIEMSTITLLMDLLCYNCPSHDDHRNPVHIKESSTTTILADHGTEASAAKDLQQGDELSFGESSLLLPWCNHWLLKR</sequence>
<gene>
    <name evidence="2" type="ORF">CYCCA115_LOCUS16907</name>
</gene>
<dbReference type="Proteomes" id="UP001295423">
    <property type="component" value="Unassembled WGS sequence"/>
</dbReference>
<name>A0AAD2G0F1_9STRA</name>
<dbReference type="AlphaFoldDB" id="A0AAD2G0F1"/>
<proteinExistence type="predicted"/>
<reference evidence="2" key="1">
    <citation type="submission" date="2023-08" db="EMBL/GenBank/DDBJ databases">
        <authorList>
            <person name="Audoor S."/>
            <person name="Bilcke G."/>
        </authorList>
    </citation>
    <scope>NUCLEOTIDE SEQUENCE</scope>
</reference>
<organism evidence="2 3">
    <name type="scientific">Cylindrotheca closterium</name>
    <dbReference type="NCBI Taxonomy" id="2856"/>
    <lineage>
        <taxon>Eukaryota</taxon>
        <taxon>Sar</taxon>
        <taxon>Stramenopiles</taxon>
        <taxon>Ochrophyta</taxon>
        <taxon>Bacillariophyta</taxon>
        <taxon>Bacillariophyceae</taxon>
        <taxon>Bacillariophycidae</taxon>
        <taxon>Bacillariales</taxon>
        <taxon>Bacillariaceae</taxon>
        <taxon>Cylindrotheca</taxon>
    </lineage>
</organism>
<dbReference type="EMBL" id="CAKOGP040001958">
    <property type="protein sequence ID" value="CAJ1957851.1"/>
    <property type="molecule type" value="Genomic_DNA"/>
</dbReference>
<evidence type="ECO:0000256" key="1">
    <source>
        <dbReference type="SAM" id="SignalP"/>
    </source>
</evidence>
<accession>A0AAD2G0F1</accession>
<evidence type="ECO:0000313" key="2">
    <source>
        <dbReference type="EMBL" id="CAJ1957851.1"/>
    </source>
</evidence>
<keyword evidence="1" id="KW-0732">Signal</keyword>
<feature type="signal peptide" evidence="1">
    <location>
        <begin position="1"/>
        <end position="19"/>
    </location>
</feature>
<keyword evidence="3" id="KW-1185">Reference proteome</keyword>
<comment type="caution">
    <text evidence="2">The sequence shown here is derived from an EMBL/GenBank/DDBJ whole genome shotgun (WGS) entry which is preliminary data.</text>
</comment>